<feature type="transmembrane region" description="Helical" evidence="5">
    <location>
        <begin position="92"/>
        <end position="110"/>
    </location>
</feature>
<feature type="transmembrane region" description="Helical" evidence="5">
    <location>
        <begin position="390"/>
        <end position="407"/>
    </location>
</feature>
<feature type="domain" description="Major facilitator superfamily (MFS) profile" evidence="6">
    <location>
        <begin position="27"/>
        <end position="438"/>
    </location>
</feature>
<dbReference type="SUPFAM" id="SSF103473">
    <property type="entry name" value="MFS general substrate transporter"/>
    <property type="match status" value="1"/>
</dbReference>
<feature type="transmembrane region" description="Helical" evidence="5">
    <location>
        <begin position="150"/>
        <end position="169"/>
    </location>
</feature>
<dbReference type="GO" id="GO:0046943">
    <property type="term" value="F:carboxylic acid transmembrane transporter activity"/>
    <property type="evidence" value="ECO:0007669"/>
    <property type="project" value="TreeGrafter"/>
</dbReference>
<dbReference type="PROSITE" id="PS00217">
    <property type="entry name" value="SUGAR_TRANSPORT_2"/>
    <property type="match status" value="1"/>
</dbReference>
<dbReference type="PANTHER" id="PTHR23508:SF10">
    <property type="entry name" value="CARBOXYLIC ACID TRANSPORTER PROTEIN HOMOLOG"/>
    <property type="match status" value="1"/>
</dbReference>
<dbReference type="OrthoDB" id="7066727at2"/>
<evidence type="ECO:0000313" key="8">
    <source>
        <dbReference type="Proteomes" id="UP000290637"/>
    </source>
</evidence>
<feature type="transmembrane region" description="Helical" evidence="5">
    <location>
        <begin position="181"/>
        <end position="199"/>
    </location>
</feature>
<feature type="transmembrane region" description="Helical" evidence="5">
    <location>
        <begin position="64"/>
        <end position="85"/>
    </location>
</feature>
<feature type="transmembrane region" description="Helical" evidence="5">
    <location>
        <begin position="413"/>
        <end position="433"/>
    </location>
</feature>
<dbReference type="Gene3D" id="1.20.1250.20">
    <property type="entry name" value="MFS general substrate transporter like domains"/>
    <property type="match status" value="2"/>
</dbReference>
<evidence type="ECO:0000256" key="2">
    <source>
        <dbReference type="ARBA" id="ARBA00022692"/>
    </source>
</evidence>
<dbReference type="GO" id="GO:0005886">
    <property type="term" value="C:plasma membrane"/>
    <property type="evidence" value="ECO:0007669"/>
    <property type="project" value="TreeGrafter"/>
</dbReference>
<feature type="transmembrane region" description="Helical" evidence="5">
    <location>
        <begin position="298"/>
        <end position="316"/>
    </location>
</feature>
<dbReference type="PANTHER" id="PTHR23508">
    <property type="entry name" value="CARBOXYLIC ACID TRANSPORTER PROTEIN HOMOLOG"/>
    <property type="match status" value="1"/>
</dbReference>
<evidence type="ECO:0000256" key="5">
    <source>
        <dbReference type="SAM" id="Phobius"/>
    </source>
</evidence>
<feature type="transmembrane region" description="Helical" evidence="5">
    <location>
        <begin position="260"/>
        <end position="278"/>
    </location>
</feature>
<dbReference type="Proteomes" id="UP000290637">
    <property type="component" value="Chromosome"/>
</dbReference>
<accession>A0A4P6L2V9</accession>
<organism evidence="7 8">
    <name type="scientific">Pseudoduganella lutea</name>
    <dbReference type="NCBI Taxonomy" id="321985"/>
    <lineage>
        <taxon>Bacteria</taxon>
        <taxon>Pseudomonadati</taxon>
        <taxon>Pseudomonadota</taxon>
        <taxon>Betaproteobacteria</taxon>
        <taxon>Burkholderiales</taxon>
        <taxon>Oxalobacteraceae</taxon>
        <taxon>Telluria group</taxon>
        <taxon>Pseudoduganella</taxon>
    </lineage>
</organism>
<name>A0A4P6L2V9_9BURK</name>
<dbReference type="InterPro" id="IPR005829">
    <property type="entry name" value="Sugar_transporter_CS"/>
</dbReference>
<dbReference type="PROSITE" id="PS50850">
    <property type="entry name" value="MFS"/>
    <property type="match status" value="1"/>
</dbReference>
<evidence type="ECO:0000256" key="1">
    <source>
        <dbReference type="ARBA" id="ARBA00004141"/>
    </source>
</evidence>
<dbReference type="Pfam" id="PF07690">
    <property type="entry name" value="MFS_1"/>
    <property type="match status" value="1"/>
</dbReference>
<dbReference type="RefSeq" id="WP_130188876.1">
    <property type="nucleotide sequence ID" value="NZ_CP035913.1"/>
</dbReference>
<evidence type="ECO:0000313" key="7">
    <source>
        <dbReference type="EMBL" id="QBE65767.1"/>
    </source>
</evidence>
<evidence type="ECO:0000259" key="6">
    <source>
        <dbReference type="PROSITE" id="PS50850"/>
    </source>
</evidence>
<keyword evidence="8" id="KW-1185">Reference proteome</keyword>
<evidence type="ECO:0000256" key="3">
    <source>
        <dbReference type="ARBA" id="ARBA00022989"/>
    </source>
</evidence>
<proteinExistence type="predicted"/>
<dbReference type="InterPro" id="IPR036259">
    <property type="entry name" value="MFS_trans_sf"/>
</dbReference>
<dbReference type="KEGG" id="plue:EWM63_24605"/>
<reference evidence="7 8" key="1">
    <citation type="submission" date="2019-02" db="EMBL/GenBank/DDBJ databases">
        <title>Draft Genome Sequences of Six Type Strains of the Genus Massilia.</title>
        <authorList>
            <person name="Miess H."/>
            <person name="Frediansyhah A."/>
            <person name="Gross H."/>
        </authorList>
    </citation>
    <scope>NUCLEOTIDE SEQUENCE [LARGE SCALE GENOMIC DNA]</scope>
    <source>
        <strain evidence="7 8">DSM 17473</strain>
    </source>
</reference>
<evidence type="ECO:0000256" key="4">
    <source>
        <dbReference type="ARBA" id="ARBA00023136"/>
    </source>
</evidence>
<feature type="transmembrane region" description="Helical" evidence="5">
    <location>
        <begin position="323"/>
        <end position="341"/>
    </location>
</feature>
<feature type="transmembrane region" description="Helical" evidence="5">
    <location>
        <begin position="25"/>
        <end position="52"/>
    </location>
</feature>
<dbReference type="PROSITE" id="PS00216">
    <property type="entry name" value="SUGAR_TRANSPORT_1"/>
    <property type="match status" value="1"/>
</dbReference>
<dbReference type="InterPro" id="IPR020846">
    <property type="entry name" value="MFS_dom"/>
</dbReference>
<dbReference type="CDD" id="cd17365">
    <property type="entry name" value="MFS_PcaK_like"/>
    <property type="match status" value="1"/>
</dbReference>
<keyword evidence="4 5" id="KW-0472">Membrane</keyword>
<keyword evidence="2 5" id="KW-0812">Transmembrane</keyword>
<comment type="subcellular location">
    <subcellularLocation>
        <location evidence="1">Membrane</location>
        <topology evidence="1">Multi-pass membrane protein</topology>
    </subcellularLocation>
</comment>
<dbReference type="InterPro" id="IPR011701">
    <property type="entry name" value="MFS"/>
</dbReference>
<protein>
    <submittedName>
        <fullName evidence="7">MFS transporter</fullName>
    </submittedName>
</protein>
<keyword evidence="3 5" id="KW-1133">Transmembrane helix</keyword>
<feature type="transmembrane region" description="Helical" evidence="5">
    <location>
        <begin position="347"/>
        <end position="378"/>
    </location>
</feature>
<dbReference type="EMBL" id="CP035913">
    <property type="protein sequence ID" value="QBE65767.1"/>
    <property type="molecule type" value="Genomic_DNA"/>
</dbReference>
<gene>
    <name evidence="7" type="ORF">EWM63_24605</name>
</gene>
<sequence length="450" mass="47024">MDIQHGSGGTYRTLVDESPLSGLQWAVFVLCFLIMFLDGLDTVLIGFLAPYIGAEWKLAKGALTPVFTAGVVGLMIAGCMAGILADRVGRRPLLLAAVAVFGVANLATAYCASLEALVVLRFVTGLGLGAAMPCAVTLVSEYAPARRRAFVITSMYCGYTLGGAAVGWLTPIVAQQHGWRAMFVVGAVLPLALLPWLFWRLPESIGFLAERRRDRGAVAALLSRIVGRQVELPALPEQQKVEGNPLAIILSPAFRMRTGLLWLANGAGLLMTFTLINWLPSFLTFKHVPAQTASLSGASLQAGGAIGALLIGWLMDRFGSRKVVVGTYLGAAVASLLWIAVLDRSSAALLLMGFVAGVLVMGGQTGFQVLATSVYPVAARATGLSWMQSVGRLGGILGIQLAGMGIASDVDPISLLQALAIPALVAAVAAAFLHVTPRHVPGNAAVLKGG</sequence>
<dbReference type="AlphaFoldDB" id="A0A4P6L2V9"/>
<feature type="transmembrane region" description="Helical" evidence="5">
    <location>
        <begin position="116"/>
        <end position="138"/>
    </location>
</feature>